<organism evidence="2 3">
    <name type="scientific">Lynx pardinus</name>
    <name type="common">Iberian lynx</name>
    <name type="synonym">Felis pardina</name>
    <dbReference type="NCBI Taxonomy" id="191816"/>
    <lineage>
        <taxon>Eukaryota</taxon>
        <taxon>Metazoa</taxon>
        <taxon>Chordata</taxon>
        <taxon>Craniata</taxon>
        <taxon>Vertebrata</taxon>
        <taxon>Euteleostomi</taxon>
        <taxon>Mammalia</taxon>
        <taxon>Eutheria</taxon>
        <taxon>Laurasiatheria</taxon>
        <taxon>Carnivora</taxon>
        <taxon>Feliformia</taxon>
        <taxon>Felidae</taxon>
        <taxon>Felinae</taxon>
        <taxon>Lynx</taxon>
    </lineage>
</organism>
<protein>
    <submittedName>
        <fullName evidence="2">Uncharacterized protein</fullName>
    </submittedName>
</protein>
<keyword evidence="3" id="KW-1185">Reference proteome</keyword>
<dbReference type="Proteomes" id="UP000386466">
    <property type="component" value="Unassembled WGS sequence"/>
</dbReference>
<dbReference type="AlphaFoldDB" id="A0A485P0V7"/>
<evidence type="ECO:0000313" key="2">
    <source>
        <dbReference type="EMBL" id="VFV37908.1"/>
    </source>
</evidence>
<evidence type="ECO:0000256" key="1">
    <source>
        <dbReference type="SAM" id="MobiDB-lite"/>
    </source>
</evidence>
<feature type="region of interest" description="Disordered" evidence="1">
    <location>
        <begin position="61"/>
        <end position="80"/>
    </location>
</feature>
<accession>A0A485P0V7</accession>
<dbReference type="EMBL" id="CAAGRJ010025218">
    <property type="protein sequence ID" value="VFV37908.1"/>
    <property type="molecule type" value="Genomic_DNA"/>
</dbReference>
<feature type="compositionally biased region" description="Basic and acidic residues" evidence="1">
    <location>
        <begin position="71"/>
        <end position="80"/>
    </location>
</feature>
<evidence type="ECO:0000313" key="3">
    <source>
        <dbReference type="Proteomes" id="UP000386466"/>
    </source>
</evidence>
<proteinExistence type="predicted"/>
<reference evidence="2 3" key="1">
    <citation type="submission" date="2019-01" db="EMBL/GenBank/DDBJ databases">
        <authorList>
            <person name="Alioto T."/>
            <person name="Alioto T."/>
        </authorList>
    </citation>
    <scope>NUCLEOTIDE SEQUENCE [LARGE SCALE GENOMIC DNA]</scope>
</reference>
<name>A0A485P0V7_LYNPA</name>
<sequence length="80" mass="8583">MVGSQATGKLRGTELPRSRKQQPPLGALGKSQKLPFTIVDFPAEGARTPSRCWSACRDQAERTPGAAVSDTRVDTSVLKD</sequence>
<feature type="region of interest" description="Disordered" evidence="1">
    <location>
        <begin position="1"/>
        <end position="33"/>
    </location>
</feature>
<gene>
    <name evidence="2" type="ORF">LYPA_23C021521</name>
</gene>